<protein>
    <submittedName>
        <fullName evidence="1">Uncharacterized protein</fullName>
    </submittedName>
</protein>
<dbReference type="EMBL" id="WBMT01000004">
    <property type="protein sequence ID" value="KAB2350229.1"/>
    <property type="molecule type" value="Genomic_DNA"/>
</dbReference>
<keyword evidence="2" id="KW-1185">Reference proteome</keyword>
<name>A0A6H9YYJ6_9ACTN</name>
<accession>A0A6H9YYJ6</accession>
<sequence length="66" mass="7523">MALPPAAMLGHFHRTGLPLPETLLGLGKIIKVRAVGVDERFPICRPPWITPGPRWSRPMSRWTWPR</sequence>
<reference evidence="1 2" key="1">
    <citation type="submission" date="2019-09" db="EMBL/GenBank/DDBJ databases">
        <title>Actinomadura physcomitrii sp. nov., a novel actinomycete isolated from moss [Physcomitrium sphaericum (Ludw) Fuernr].</title>
        <authorList>
            <person name="Zhuang X."/>
            <person name="Liu C."/>
        </authorList>
    </citation>
    <scope>NUCLEOTIDE SEQUENCE [LARGE SCALE GENOMIC DNA]</scope>
    <source>
        <strain evidence="1 2">HMC1</strain>
    </source>
</reference>
<dbReference type="Proteomes" id="UP000468735">
    <property type="component" value="Unassembled WGS sequence"/>
</dbReference>
<gene>
    <name evidence="1" type="ORF">F8566_10610</name>
</gene>
<comment type="caution">
    <text evidence="1">The sequence shown here is derived from an EMBL/GenBank/DDBJ whole genome shotgun (WGS) entry which is preliminary data.</text>
</comment>
<organism evidence="1 2">
    <name type="scientific">Actinomadura rudentiformis</name>
    <dbReference type="NCBI Taxonomy" id="359158"/>
    <lineage>
        <taxon>Bacteria</taxon>
        <taxon>Bacillati</taxon>
        <taxon>Actinomycetota</taxon>
        <taxon>Actinomycetes</taxon>
        <taxon>Streptosporangiales</taxon>
        <taxon>Thermomonosporaceae</taxon>
        <taxon>Actinomadura</taxon>
    </lineage>
</organism>
<dbReference type="AlphaFoldDB" id="A0A6H9YYJ6"/>
<evidence type="ECO:0000313" key="1">
    <source>
        <dbReference type="EMBL" id="KAB2350229.1"/>
    </source>
</evidence>
<proteinExistence type="predicted"/>
<evidence type="ECO:0000313" key="2">
    <source>
        <dbReference type="Proteomes" id="UP000468735"/>
    </source>
</evidence>
<dbReference type="RefSeq" id="WP_151559944.1">
    <property type="nucleotide sequence ID" value="NZ_WBMT01000004.1"/>
</dbReference>